<evidence type="ECO:0000313" key="2">
    <source>
        <dbReference type="Proteomes" id="UP000008988"/>
    </source>
</evidence>
<dbReference type="AlphaFoldDB" id="B5VS77"/>
<reference evidence="1 2" key="1">
    <citation type="journal article" date="2008" name="FEMS Yeast Res.">
        <title>Comparative genome analysis of a Saccharomyces cerevisiae wine strain.</title>
        <authorList>
            <person name="Borneman A.R."/>
            <person name="Forgan A.H."/>
            <person name="Pretorius I.S."/>
            <person name="Chambers P.J."/>
        </authorList>
    </citation>
    <scope>NUCLEOTIDE SEQUENCE [LARGE SCALE GENOMIC DNA]</scope>
    <source>
        <strain evidence="1 2">AWRI1631</strain>
    </source>
</reference>
<comment type="caution">
    <text evidence="1">The sequence shown here is derived from an EMBL/GenBank/DDBJ whole genome shotgun (WGS) entry which is preliminary data.</text>
</comment>
<accession>B5VS77</accession>
<name>B5VS77_YEAS6</name>
<proteinExistence type="predicted"/>
<protein>
    <submittedName>
        <fullName evidence="1">Uncharacterized protein</fullName>
    </submittedName>
</protein>
<gene>
    <name evidence="1" type="ORF">AWRI1631_153450</name>
</gene>
<dbReference type="Proteomes" id="UP000008988">
    <property type="component" value="Unassembled WGS sequence"/>
</dbReference>
<evidence type="ECO:0000313" key="1">
    <source>
        <dbReference type="EMBL" id="EDZ69219.1"/>
    </source>
</evidence>
<organism evidence="1 2">
    <name type="scientific">Saccharomyces cerevisiae (strain AWRI1631)</name>
    <name type="common">Baker's yeast</name>
    <dbReference type="NCBI Taxonomy" id="545124"/>
    <lineage>
        <taxon>Eukaryota</taxon>
        <taxon>Fungi</taxon>
        <taxon>Dikarya</taxon>
        <taxon>Ascomycota</taxon>
        <taxon>Saccharomycotina</taxon>
        <taxon>Saccharomycetes</taxon>
        <taxon>Saccharomycetales</taxon>
        <taxon>Saccharomycetaceae</taxon>
        <taxon>Saccharomyces</taxon>
    </lineage>
</organism>
<sequence>MIQVLQWKITWYTLLATLKLQLSYIKNGKKKEKKKEKK</sequence>
<dbReference type="EMBL" id="ABSV01002193">
    <property type="protein sequence ID" value="EDZ69219.1"/>
    <property type="molecule type" value="Genomic_DNA"/>
</dbReference>